<dbReference type="Pfam" id="PF01694">
    <property type="entry name" value="Rhomboid"/>
    <property type="match status" value="1"/>
</dbReference>
<dbReference type="OrthoDB" id="277931at2759"/>
<evidence type="ECO:0000256" key="6">
    <source>
        <dbReference type="SAM" id="MobiDB-lite"/>
    </source>
</evidence>
<evidence type="ECO:0000256" key="7">
    <source>
        <dbReference type="SAM" id="Phobius"/>
    </source>
</evidence>
<evidence type="ECO:0000256" key="5">
    <source>
        <dbReference type="ARBA" id="ARBA00023136"/>
    </source>
</evidence>
<dbReference type="InterPro" id="IPR022764">
    <property type="entry name" value="Peptidase_S54_rhomboid_dom"/>
</dbReference>
<accession>A0A507E348</accession>
<dbReference type="SUPFAM" id="SSF144091">
    <property type="entry name" value="Rhomboid-like"/>
    <property type="match status" value="1"/>
</dbReference>
<dbReference type="InterPro" id="IPR007941">
    <property type="entry name" value="DUF726"/>
</dbReference>
<dbReference type="Proteomes" id="UP000320333">
    <property type="component" value="Unassembled WGS sequence"/>
</dbReference>
<feature type="compositionally biased region" description="Polar residues" evidence="6">
    <location>
        <begin position="354"/>
        <end position="364"/>
    </location>
</feature>
<dbReference type="EMBL" id="QEAP01000743">
    <property type="protein sequence ID" value="TPX58266.1"/>
    <property type="molecule type" value="Genomic_DNA"/>
</dbReference>
<evidence type="ECO:0000256" key="4">
    <source>
        <dbReference type="ARBA" id="ARBA00022989"/>
    </source>
</evidence>
<feature type="region of interest" description="Disordered" evidence="6">
    <location>
        <begin position="816"/>
        <end position="926"/>
    </location>
</feature>
<proteinExistence type="inferred from homology"/>
<dbReference type="Gene3D" id="1.20.1540.10">
    <property type="entry name" value="Rhomboid-like"/>
    <property type="match status" value="1"/>
</dbReference>
<feature type="region of interest" description="Disordered" evidence="6">
    <location>
        <begin position="565"/>
        <end position="592"/>
    </location>
</feature>
<organism evidence="9 10">
    <name type="scientific">Chytriomyces confervae</name>
    <dbReference type="NCBI Taxonomy" id="246404"/>
    <lineage>
        <taxon>Eukaryota</taxon>
        <taxon>Fungi</taxon>
        <taxon>Fungi incertae sedis</taxon>
        <taxon>Chytridiomycota</taxon>
        <taxon>Chytridiomycota incertae sedis</taxon>
        <taxon>Chytridiomycetes</taxon>
        <taxon>Chytridiales</taxon>
        <taxon>Chytriomycetaceae</taxon>
        <taxon>Chytriomyces</taxon>
    </lineage>
</organism>
<reference evidence="9 10" key="1">
    <citation type="journal article" date="2019" name="Sci. Rep.">
        <title>Comparative genomics of chytrid fungi reveal insights into the obligate biotrophic and pathogenic lifestyle of Synchytrium endobioticum.</title>
        <authorList>
            <person name="van de Vossenberg B.T.L.H."/>
            <person name="Warris S."/>
            <person name="Nguyen H.D.T."/>
            <person name="van Gent-Pelzer M.P.E."/>
            <person name="Joly D.L."/>
            <person name="van de Geest H.C."/>
            <person name="Bonants P.J.M."/>
            <person name="Smith D.S."/>
            <person name="Levesque C.A."/>
            <person name="van der Lee T.A.J."/>
        </authorList>
    </citation>
    <scope>NUCLEOTIDE SEQUENCE [LARGE SCALE GENOMIC DNA]</scope>
    <source>
        <strain evidence="9 10">CBS 675.73</strain>
    </source>
</reference>
<feature type="transmembrane region" description="Helical" evidence="7">
    <location>
        <begin position="31"/>
        <end position="52"/>
    </location>
</feature>
<name>A0A507E348_9FUNG</name>
<evidence type="ECO:0000256" key="1">
    <source>
        <dbReference type="ARBA" id="ARBA00004141"/>
    </source>
</evidence>
<dbReference type="InterPro" id="IPR029058">
    <property type="entry name" value="AB_hydrolase_fold"/>
</dbReference>
<feature type="transmembrane region" description="Helical" evidence="7">
    <location>
        <begin position="198"/>
        <end position="215"/>
    </location>
</feature>
<feature type="domain" description="Peptidase S54 rhomboid" evidence="8">
    <location>
        <begin position="94"/>
        <end position="242"/>
    </location>
</feature>
<feature type="transmembrane region" description="Helical" evidence="7">
    <location>
        <begin position="727"/>
        <end position="749"/>
    </location>
</feature>
<dbReference type="GO" id="GO:0004252">
    <property type="term" value="F:serine-type endopeptidase activity"/>
    <property type="evidence" value="ECO:0007669"/>
    <property type="project" value="InterPro"/>
</dbReference>
<dbReference type="Pfam" id="PF05277">
    <property type="entry name" value="DUF726"/>
    <property type="match status" value="2"/>
</dbReference>
<feature type="compositionally biased region" description="Low complexity" evidence="6">
    <location>
        <begin position="324"/>
        <end position="347"/>
    </location>
</feature>
<gene>
    <name evidence="9" type="ORF">CcCBS67573_g09177</name>
</gene>
<feature type="transmembrane region" description="Helical" evidence="7">
    <location>
        <begin position="100"/>
        <end position="119"/>
    </location>
</feature>
<feature type="compositionally biased region" description="Low complexity" evidence="6">
    <location>
        <begin position="837"/>
        <end position="848"/>
    </location>
</feature>
<evidence type="ECO:0000259" key="8">
    <source>
        <dbReference type="Pfam" id="PF01694"/>
    </source>
</evidence>
<dbReference type="PANTHER" id="PTHR17920">
    <property type="entry name" value="TRANSMEMBRANE AND COILED-COIL DOMAIN-CONTAINING PROTEIN 4 TMCO4"/>
    <property type="match status" value="1"/>
</dbReference>
<feature type="compositionally biased region" description="Low complexity" evidence="6">
    <location>
        <begin position="568"/>
        <end position="578"/>
    </location>
</feature>
<comment type="subcellular location">
    <subcellularLocation>
        <location evidence="1">Membrane</location>
        <topology evidence="1">Multi-pass membrane protein</topology>
    </subcellularLocation>
</comment>
<keyword evidence="5 7" id="KW-0472">Membrane</keyword>
<feature type="transmembrane region" description="Helical" evidence="7">
    <location>
        <begin position="689"/>
        <end position="715"/>
    </location>
</feature>
<feature type="compositionally biased region" description="Polar residues" evidence="6">
    <location>
        <begin position="892"/>
        <end position="902"/>
    </location>
</feature>
<dbReference type="InterPro" id="IPR029024">
    <property type="entry name" value="TerB-like"/>
</dbReference>
<feature type="transmembrane region" description="Helical" evidence="7">
    <location>
        <begin position="160"/>
        <end position="178"/>
    </location>
</feature>
<keyword evidence="4 7" id="KW-1133">Transmembrane helix</keyword>
<keyword evidence="10" id="KW-1185">Reference proteome</keyword>
<dbReference type="SUPFAM" id="SSF158682">
    <property type="entry name" value="TerB-like"/>
    <property type="match status" value="1"/>
</dbReference>
<dbReference type="InterPro" id="IPR035952">
    <property type="entry name" value="Rhomboid-like_sf"/>
</dbReference>
<evidence type="ECO:0000313" key="10">
    <source>
        <dbReference type="Proteomes" id="UP000320333"/>
    </source>
</evidence>
<evidence type="ECO:0000256" key="2">
    <source>
        <dbReference type="ARBA" id="ARBA00009824"/>
    </source>
</evidence>
<protein>
    <recommendedName>
        <fullName evidence="8">Peptidase S54 rhomboid domain-containing protein</fullName>
    </recommendedName>
</protein>
<dbReference type="SUPFAM" id="SSF53474">
    <property type="entry name" value="alpha/beta-Hydrolases"/>
    <property type="match status" value="1"/>
</dbReference>
<comment type="caution">
    <text evidence="9">The sequence shown here is derived from an EMBL/GenBank/DDBJ whole genome shotgun (WGS) entry which is preliminary data.</text>
</comment>
<dbReference type="PANTHER" id="PTHR17920:SF3">
    <property type="entry name" value="TRANSMEMBRANE AND COILED-COIL DOMAIN-CONTAINING PROTEIN 4"/>
    <property type="match status" value="1"/>
</dbReference>
<feature type="region of interest" description="Disordered" evidence="6">
    <location>
        <begin position="324"/>
        <end position="431"/>
    </location>
</feature>
<sequence>MSQSAMLALRARELGASVGSGILSWYGKLPLGVGIVIGVCTAFQLLGLFVTVDQCFSGSAFWLAPVSRGTSLPAFCIAAVPNGQLLSKFRSAATLFLSHFLHTGWLHFIFNMLSFAPFGGYQERNMGTYPFLHFTLLLAVTCSVVYFAIAFVVGIVWSTIWTQCVAGLSGIIFALISLEANRGEMQTQELSHFELAKFFHFFGIKVPGAMFPWVLLVVTQFLIPGAAFFGHLAGILTGILHARGFLDAFVPGPDTFSRLESAPFFGGLSRYSAYVGQPGSISLPTFNTPAATQPSMPSAATGASYYQSSYAGYGAVHGGNNQGNAAAGNAGGDAESATSSPAPSPGANFKPPTASMSQETSWGFSPSGGRVGDSGKEESGDKVAPTNETMPNDVAIPHAKPPGYDTNEHDEDSETQSNLENGLDGFDKPLGANNHAKAPIITKSHQLSHMQSIFSDSQKMAYVGLCVLLVTQMRTRHQNEQSRTRIPLKSFNAWADHFMNMLYAFVDVSMEEQAMIANLAQHGLVPADLSRGLIDDAEKAFARLQSIEAEEAWIKLQEAKWGDEERGSLSTASSSGSLPIPATATDNPPRALQGSMKTVSDIRYTILSHLFILCICDGFYDTRARTLLRAVAKELQISWWELARLEDTIGDQLRKQDSAEGNDVHGAAAVRPEEKTVKERNIKDSRGRWLYMGLATLAGGAVIGVTAGLAAPLIASGITAALTTFHVAGGVGAGVAAAMGGTTGIAIIASSGASIGGGMTGYKMHKRTQGILEFEFVALAEAMVAIQASKLKRDERNKKKKAKAAALAAAEEKERMRVERKNNDSWLGGEHTVEQAVSPTTPTETSVTLNRLTGGGDQTPTSLPSSSSNLKLNTTIISSTGSPVQVGRKGSFASQPPYSANSLLKDRRQSSTPSISSDRMSRDFRSDGSLATAPPILFSEGSAAAAAAARNSTDIEGETALAVAQPKANVLITIAGWVGSLDSRDDFTLPFSTLTPGLHGDQYTLVWETQALVELGHAVKLLMAEVTSFVVQQGIQYFLLPVLMAGLAGPLWALKLTYMVDNPWGNGLTKAKKAGRILADTLLLRVQGNRPVTLVGFSLGARVIYYCLLELASRGEAAYSIVEEAYLFGCPVMATTKEWLQIRSVVSGRLVNGYMTHDWVLSILYRASSAFLSDVAGLNPVKRVDGVENVCLDAVLKGGHLEYRAGLPKILKHVGFSVDSEVFDDEEKEIEQERMDEEAERERLKNEKEKEREEIAKKKQVEYEAKMKRQKEEEEVARAELAARKAMQQQQKPARRSWWGGSSKSLATSVESVQEELPFEIKEIKSTLPPLVLTLEDSESTATGRAGPSRNPDST</sequence>
<feature type="region of interest" description="Disordered" evidence="6">
    <location>
        <begin position="1335"/>
        <end position="1355"/>
    </location>
</feature>
<feature type="compositionally biased region" description="Low complexity" evidence="6">
    <location>
        <begin position="859"/>
        <end position="875"/>
    </location>
</feature>
<comment type="similarity">
    <text evidence="2">Belongs to the TMCO4 family.</text>
</comment>
<feature type="region of interest" description="Disordered" evidence="6">
    <location>
        <begin position="1229"/>
        <end position="1255"/>
    </location>
</feature>
<feature type="compositionally biased region" description="Basic and acidic residues" evidence="6">
    <location>
        <begin position="1240"/>
        <end position="1255"/>
    </location>
</feature>
<keyword evidence="3 7" id="KW-0812">Transmembrane</keyword>
<feature type="region of interest" description="Disordered" evidence="6">
    <location>
        <begin position="1284"/>
        <end position="1305"/>
    </location>
</feature>
<evidence type="ECO:0000256" key="3">
    <source>
        <dbReference type="ARBA" id="ARBA00022692"/>
    </source>
</evidence>
<feature type="transmembrane region" description="Helical" evidence="7">
    <location>
        <begin position="131"/>
        <end position="154"/>
    </location>
</feature>
<feature type="compositionally biased region" description="Acidic residues" evidence="6">
    <location>
        <begin position="1229"/>
        <end position="1239"/>
    </location>
</feature>
<evidence type="ECO:0000313" key="9">
    <source>
        <dbReference type="EMBL" id="TPX58266.1"/>
    </source>
</evidence>
<dbReference type="GO" id="GO:0016020">
    <property type="term" value="C:membrane"/>
    <property type="evidence" value="ECO:0007669"/>
    <property type="project" value="UniProtKB-SubCell"/>
</dbReference>
<feature type="transmembrane region" description="Helical" evidence="7">
    <location>
        <begin position="59"/>
        <end position="80"/>
    </location>
</feature>